<dbReference type="STRING" id="158441.A0A226DF23"/>
<dbReference type="GO" id="GO:0005634">
    <property type="term" value="C:nucleus"/>
    <property type="evidence" value="ECO:0007669"/>
    <property type="project" value="TreeGrafter"/>
</dbReference>
<proteinExistence type="predicted"/>
<sequence>MRSYHQHDTSRGTNTMEGQNYGGPDRDTNWRRPATTHNSAGDSSYSRQGRGHRHPSNHYQRGRGVPRPGGGRQLALSTEGPTTTKGASKIIGVCREMCPAKERLLREREGLLHQFEVFEHPTSSSSSWPVESSGNVGPCEILRDGRNGRRGDGGRGNRKLLPKADSKRTIKSFARSAAGQDKTLPEDLRPPIILKETVEYLCKDILPRTDCPFNIVYDFIFDRLRAIRQDMVIQRIEDNDAIKILETIVKFHIYAEFRLREEHISIYDPHINQKHLVDCLRKLLVLYEFNNYKDSSRHEFEALNCLVSINSYQVVTRAYSIRTEMNSNVLNISIEMALAYQCKNFVDFFRKIGQLPCILQMYCERHVQSMRQFAFHIMCMAYGVRDSCKIPLSWITSQLLYSSNDETHTDLGKLNVEIIRDNVTNEKYVRFKKSQADMMQSATGIKYKFLSLCIQSIVQDGNLSKLCLSL</sequence>
<dbReference type="InterPro" id="IPR045107">
    <property type="entry name" value="SAC3/GANP/THP3"/>
</dbReference>
<feature type="compositionally biased region" description="Basic and acidic residues" evidence="1">
    <location>
        <begin position="1"/>
        <end position="10"/>
    </location>
</feature>
<evidence type="ECO:0000256" key="1">
    <source>
        <dbReference type="SAM" id="MobiDB-lite"/>
    </source>
</evidence>
<feature type="region of interest" description="Disordered" evidence="1">
    <location>
        <begin position="139"/>
        <end position="161"/>
    </location>
</feature>
<evidence type="ECO:0000313" key="3">
    <source>
        <dbReference type="EMBL" id="OXA43730.1"/>
    </source>
</evidence>
<dbReference type="PANTHER" id="PTHR12436:SF38">
    <property type="entry name" value="SAC3 DOMAIN-CONTAINING PROTEIN 1"/>
    <property type="match status" value="1"/>
</dbReference>
<name>A0A226DF23_FOLCA</name>
<dbReference type="OrthoDB" id="264795at2759"/>
<dbReference type="AlphaFoldDB" id="A0A226DF23"/>
<feature type="compositionally biased region" description="Basic and acidic residues" evidence="1">
    <location>
        <begin position="141"/>
        <end position="155"/>
    </location>
</feature>
<accession>A0A226DF23</accession>
<dbReference type="Proteomes" id="UP000198287">
    <property type="component" value="Unassembled WGS sequence"/>
</dbReference>
<dbReference type="OMA" id="WDPLELR"/>
<protein>
    <submittedName>
        <fullName evidence="3">Germinal-center associated nuclear protein</fullName>
    </submittedName>
</protein>
<dbReference type="GO" id="GO:0005819">
    <property type="term" value="C:spindle"/>
    <property type="evidence" value="ECO:0007669"/>
    <property type="project" value="TreeGrafter"/>
</dbReference>
<dbReference type="EMBL" id="LNIX01000021">
    <property type="protein sequence ID" value="OXA43730.1"/>
    <property type="molecule type" value="Genomic_DNA"/>
</dbReference>
<dbReference type="Pfam" id="PF03399">
    <property type="entry name" value="SAC3_GANP"/>
    <property type="match status" value="1"/>
</dbReference>
<evidence type="ECO:0000259" key="2">
    <source>
        <dbReference type="Pfam" id="PF03399"/>
    </source>
</evidence>
<evidence type="ECO:0000313" key="4">
    <source>
        <dbReference type="Proteomes" id="UP000198287"/>
    </source>
</evidence>
<gene>
    <name evidence="3" type="ORF">Fcan01_21559</name>
</gene>
<keyword evidence="4" id="KW-1185">Reference proteome</keyword>
<dbReference type="InterPro" id="IPR005062">
    <property type="entry name" value="SAC3/GANP/THP3_conserved"/>
</dbReference>
<dbReference type="GO" id="GO:0051225">
    <property type="term" value="P:spindle assembly"/>
    <property type="evidence" value="ECO:0007669"/>
    <property type="project" value="TreeGrafter"/>
</dbReference>
<organism evidence="3 4">
    <name type="scientific">Folsomia candida</name>
    <name type="common">Springtail</name>
    <dbReference type="NCBI Taxonomy" id="158441"/>
    <lineage>
        <taxon>Eukaryota</taxon>
        <taxon>Metazoa</taxon>
        <taxon>Ecdysozoa</taxon>
        <taxon>Arthropoda</taxon>
        <taxon>Hexapoda</taxon>
        <taxon>Collembola</taxon>
        <taxon>Entomobryomorpha</taxon>
        <taxon>Isotomoidea</taxon>
        <taxon>Isotomidae</taxon>
        <taxon>Proisotominae</taxon>
        <taxon>Folsomia</taxon>
    </lineage>
</organism>
<feature type="compositionally biased region" description="Polar residues" evidence="1">
    <location>
        <begin position="35"/>
        <end position="47"/>
    </location>
</feature>
<dbReference type="GO" id="GO:0005813">
    <property type="term" value="C:centrosome"/>
    <property type="evidence" value="ECO:0007669"/>
    <property type="project" value="TreeGrafter"/>
</dbReference>
<dbReference type="Gene3D" id="1.25.40.990">
    <property type="match status" value="1"/>
</dbReference>
<dbReference type="PANTHER" id="PTHR12436">
    <property type="entry name" value="80 KDA MCM3-ASSOCIATED PROTEIN"/>
    <property type="match status" value="1"/>
</dbReference>
<reference evidence="3 4" key="1">
    <citation type="submission" date="2015-12" db="EMBL/GenBank/DDBJ databases">
        <title>The genome of Folsomia candida.</title>
        <authorList>
            <person name="Faddeeva A."/>
            <person name="Derks M.F."/>
            <person name="Anvar Y."/>
            <person name="Smit S."/>
            <person name="Van Straalen N."/>
            <person name="Roelofs D."/>
        </authorList>
    </citation>
    <scope>NUCLEOTIDE SEQUENCE [LARGE SCALE GENOMIC DNA]</scope>
    <source>
        <strain evidence="3 4">VU population</strain>
        <tissue evidence="3">Whole body</tissue>
    </source>
</reference>
<feature type="compositionally biased region" description="Polar residues" evidence="1">
    <location>
        <begin position="75"/>
        <end position="85"/>
    </location>
</feature>
<comment type="caution">
    <text evidence="3">The sequence shown here is derived from an EMBL/GenBank/DDBJ whole genome shotgun (WGS) entry which is preliminary data.</text>
</comment>
<feature type="region of interest" description="Disordered" evidence="1">
    <location>
        <begin position="1"/>
        <end position="85"/>
    </location>
</feature>
<feature type="domain" description="SAC3/GANP/THP3 conserved" evidence="2">
    <location>
        <begin position="162"/>
        <end position="417"/>
    </location>
</feature>
<dbReference type="GO" id="GO:0051298">
    <property type="term" value="P:centrosome duplication"/>
    <property type="evidence" value="ECO:0007669"/>
    <property type="project" value="TreeGrafter"/>
</dbReference>